<keyword evidence="3 9" id="KW-0963">Cytoplasm</keyword>
<dbReference type="GO" id="GO:0005524">
    <property type="term" value="F:ATP binding"/>
    <property type="evidence" value="ECO:0007669"/>
    <property type="project" value="UniProtKB-UniRule"/>
</dbReference>
<dbReference type="GO" id="GO:0022623">
    <property type="term" value="C:proteasome-activating nucleotidase complex"/>
    <property type="evidence" value="ECO:0007669"/>
    <property type="project" value="UniProtKB-UniRule"/>
</dbReference>
<evidence type="ECO:0000256" key="8">
    <source>
        <dbReference type="ARBA" id="ARBA00023186"/>
    </source>
</evidence>
<evidence type="ECO:0000256" key="5">
    <source>
        <dbReference type="ARBA" id="ARBA00022840"/>
    </source>
</evidence>
<dbReference type="GO" id="GO:0043335">
    <property type="term" value="P:protein unfolding"/>
    <property type="evidence" value="ECO:0007669"/>
    <property type="project" value="UniProtKB-UniRule"/>
</dbReference>
<dbReference type="InterPro" id="IPR003960">
    <property type="entry name" value="ATPase_AAA_CS"/>
</dbReference>
<feature type="region of interest" description="Disordered" evidence="11">
    <location>
        <begin position="1"/>
        <end position="20"/>
    </location>
</feature>
<dbReference type="SMART" id="SM00382">
    <property type="entry name" value="AAA"/>
    <property type="match status" value="1"/>
</dbReference>
<dbReference type="FunFam" id="3.40.50.300:FF:000033">
    <property type="entry name" value="26S protease regulatory subunit 6B"/>
    <property type="match status" value="1"/>
</dbReference>
<evidence type="ECO:0000256" key="9">
    <source>
        <dbReference type="HAMAP-Rule" id="MF_00553"/>
    </source>
</evidence>
<evidence type="ECO:0000256" key="2">
    <source>
        <dbReference type="ARBA" id="ARBA00006914"/>
    </source>
</evidence>
<evidence type="ECO:0000256" key="11">
    <source>
        <dbReference type="SAM" id="MobiDB-lite"/>
    </source>
</evidence>
<comment type="subunit">
    <text evidence="9">Homohexamer. The hexameric complex has a two-ring architecture resembling a top hat that caps the 20S proteasome core at one or both ends. Upon ATP-binding, the C-terminus of PAN interacts with the alpha-rings of the proteasome core by binding to the intersubunit pockets.</text>
</comment>
<dbReference type="Gene3D" id="2.40.50.140">
    <property type="entry name" value="Nucleic acid-binding proteins"/>
    <property type="match status" value="1"/>
</dbReference>
<evidence type="ECO:0000256" key="10">
    <source>
        <dbReference type="RuleBase" id="RU003651"/>
    </source>
</evidence>
<accession>A0A401H7M0</accession>
<dbReference type="RefSeq" id="WP_131159529.1">
    <property type="nucleotide sequence ID" value="NZ_BDMD01000007.1"/>
</dbReference>
<feature type="binding site" evidence="9">
    <location>
        <begin position="183"/>
        <end position="188"/>
    </location>
    <ligand>
        <name>ATP</name>
        <dbReference type="ChEBI" id="CHEBI:30616"/>
    </ligand>
</feature>
<dbReference type="Pfam" id="PF17862">
    <property type="entry name" value="AAA_lid_3"/>
    <property type="match status" value="1"/>
</dbReference>
<dbReference type="NCBIfam" id="TIGR01242">
    <property type="entry name" value="proteasome-activating nucleotidase"/>
    <property type="match status" value="1"/>
</dbReference>
<proteinExistence type="inferred from homology"/>
<dbReference type="Gene3D" id="3.40.50.300">
    <property type="entry name" value="P-loop containing nucleotide triphosphate hydrolases"/>
    <property type="match status" value="1"/>
</dbReference>
<evidence type="ECO:0000313" key="13">
    <source>
        <dbReference type="EMBL" id="GBF08456.1"/>
    </source>
</evidence>
<dbReference type="InterPro" id="IPR041569">
    <property type="entry name" value="AAA_lid_3"/>
</dbReference>
<dbReference type="GO" id="GO:0010498">
    <property type="term" value="P:proteasomal protein catabolic process"/>
    <property type="evidence" value="ECO:0007669"/>
    <property type="project" value="UniProtKB-UniRule"/>
</dbReference>
<dbReference type="InterPro" id="IPR003959">
    <property type="entry name" value="ATPase_AAA_core"/>
</dbReference>
<dbReference type="InterPro" id="IPR032501">
    <property type="entry name" value="Prot_ATP_ID_OB_2nd"/>
</dbReference>
<sequence>MTLSSAGDSRSHRHDGGHSERDIEIRILKDKVRSLTKEKISLQRELEYYKNEITKLLSPPYIEAVVLEVIDDNRVVVKSSTGPNLIVNVAAGVDARSLKPGAIVALNNRGSTIVDVLPGRYDPLVKAMEVEERPKVFFKDVGGLEEQIREIYEAVVLPIKNPHLFRELGIDPPKGVLLHGPPGTGKTLLAKAVAGETEATFIRVVGSELVNKFIGEGARLVREIFRLAREKAPSILFIDEIDAIASKRVDIGTSGDREVQRTMLQLLAELDGFDPLDNVKIIAATNRLDLIDPAVLRPGRFDRIIEVPLPSLRGRLEILGIHTRRAKIAPDVDLETIARLTEGFSGADLKAVVVEAGYNAIRRGSRVITMDDMIKAVEKVKAALDKRGGGDPFIRVQQRSGDDTIATVI</sequence>
<dbReference type="AlphaFoldDB" id="A0A401H7M0"/>
<reference evidence="13 14" key="1">
    <citation type="submission" date="2017-02" db="EMBL/GenBank/DDBJ databases">
        <title>isolation and characterization of a novel temperate virus Aeropyrum globular virus 1 infecting hyperthermophilic archaeon Aeropyrum.</title>
        <authorList>
            <person name="Yumiya M."/>
            <person name="Yoshida T."/>
            <person name="Sako Y."/>
        </authorList>
    </citation>
    <scope>NUCLEOTIDE SEQUENCE [LARGE SCALE GENOMIC DNA]</scope>
    <source>
        <strain evidence="13 14">YK1-12-2013</strain>
    </source>
</reference>
<keyword evidence="6 9" id="KW-0647">Proteasome</keyword>
<feature type="binding site" evidence="9">
    <location>
        <position position="322"/>
    </location>
    <ligand>
        <name>ATP</name>
        <dbReference type="ChEBI" id="CHEBI:30616"/>
    </ligand>
</feature>
<dbReference type="InterPro" id="IPR050221">
    <property type="entry name" value="26S_Proteasome_ATPase"/>
</dbReference>
<comment type="subcellular location">
    <subcellularLocation>
        <location evidence="1 9">Cytoplasm</location>
    </subcellularLocation>
</comment>
<dbReference type="InterPro" id="IPR012340">
    <property type="entry name" value="NA-bd_OB-fold"/>
</dbReference>
<evidence type="ECO:0000313" key="14">
    <source>
        <dbReference type="Proteomes" id="UP000291213"/>
    </source>
</evidence>
<dbReference type="InterPro" id="IPR023501">
    <property type="entry name" value="Nucleotidase_PAN"/>
</dbReference>
<dbReference type="GO" id="GO:0016887">
    <property type="term" value="F:ATP hydrolysis activity"/>
    <property type="evidence" value="ECO:0007669"/>
    <property type="project" value="UniProtKB-UniRule"/>
</dbReference>
<keyword evidence="8 9" id="KW-0143">Chaperone</keyword>
<dbReference type="HAMAP" id="MF_00553">
    <property type="entry name" value="PAN"/>
    <property type="match status" value="1"/>
</dbReference>
<keyword evidence="4 9" id="KW-0547">Nucleotide-binding</keyword>
<organism evidence="13 14">
    <name type="scientific">Aeropyrum pernix</name>
    <dbReference type="NCBI Taxonomy" id="56636"/>
    <lineage>
        <taxon>Archaea</taxon>
        <taxon>Thermoproteota</taxon>
        <taxon>Thermoprotei</taxon>
        <taxon>Desulfurococcales</taxon>
        <taxon>Desulfurococcaceae</taxon>
        <taxon>Aeropyrum</taxon>
    </lineage>
</organism>
<dbReference type="Pfam" id="PF00004">
    <property type="entry name" value="AAA"/>
    <property type="match status" value="1"/>
</dbReference>
<dbReference type="PROSITE" id="PS00674">
    <property type="entry name" value="AAA"/>
    <property type="match status" value="1"/>
</dbReference>
<dbReference type="CDD" id="cd19502">
    <property type="entry name" value="RecA-like_PAN_like"/>
    <property type="match status" value="1"/>
</dbReference>
<dbReference type="InterPro" id="IPR027417">
    <property type="entry name" value="P-loop_NTPase"/>
</dbReference>
<keyword evidence="7 9" id="KW-0175">Coiled coil</keyword>
<dbReference type="OrthoDB" id="77269at2157"/>
<dbReference type="Pfam" id="PF16450">
    <property type="entry name" value="Prot_ATP_ID_OB_C"/>
    <property type="match status" value="1"/>
</dbReference>
<comment type="caution">
    <text evidence="13">The sequence shown here is derived from an EMBL/GenBank/DDBJ whole genome shotgun (WGS) entry which is preliminary data.</text>
</comment>
<dbReference type="InterPro" id="IPR003593">
    <property type="entry name" value="AAA+_ATPase"/>
</dbReference>
<evidence type="ECO:0000256" key="6">
    <source>
        <dbReference type="ARBA" id="ARBA00022942"/>
    </source>
</evidence>
<comment type="domain">
    <text evidence="9">Consists of three main regions, an N-terminal coiled-coil domain that may assist in substrate recognition, an interdomain involved in PAN hexamerization, and a C-terminal ATPase domain of the AAA type.</text>
</comment>
<dbReference type="Gene3D" id="1.10.8.60">
    <property type="match status" value="1"/>
</dbReference>
<evidence type="ECO:0000256" key="7">
    <source>
        <dbReference type="ARBA" id="ARBA00023054"/>
    </source>
</evidence>
<evidence type="ECO:0000256" key="4">
    <source>
        <dbReference type="ARBA" id="ARBA00022741"/>
    </source>
</evidence>
<evidence type="ECO:0000256" key="3">
    <source>
        <dbReference type="ARBA" id="ARBA00022490"/>
    </source>
</evidence>
<dbReference type="GO" id="GO:0005737">
    <property type="term" value="C:cytoplasm"/>
    <property type="evidence" value="ECO:0007669"/>
    <property type="project" value="UniProtKB-SubCell"/>
</dbReference>
<dbReference type="EMBL" id="BDMD01000007">
    <property type="protein sequence ID" value="GBF08456.1"/>
    <property type="molecule type" value="Genomic_DNA"/>
</dbReference>
<feature type="coiled-coil region" evidence="9">
    <location>
        <begin position="25"/>
        <end position="52"/>
    </location>
</feature>
<comment type="similarity">
    <text evidence="2 9 10">Belongs to the AAA ATPase family.</text>
</comment>
<dbReference type="Proteomes" id="UP000291213">
    <property type="component" value="Unassembled WGS sequence"/>
</dbReference>
<protein>
    <recommendedName>
        <fullName evidence="9">Proteasome-activating nucleotidase</fullName>
        <shortName evidence="9">PAN</shortName>
    </recommendedName>
    <alternativeName>
        <fullName evidence="9">Proteasomal ATPase</fullName>
    </alternativeName>
    <alternativeName>
        <fullName evidence="9">Proteasome regulatory ATPase</fullName>
    </alternativeName>
    <alternativeName>
        <fullName evidence="9">Proteasome regulatory particle</fullName>
    </alternativeName>
</protein>
<name>A0A401H7M0_AERPX</name>
<gene>
    <name evidence="9" type="primary">pan</name>
    <name evidence="13" type="ORF">apy_01810</name>
</gene>
<comment type="function">
    <text evidence="9">ATPase which is responsible for recognizing, binding, unfolding and translocation of substrate proteins into the archaeal 20S proteasome core particle. Is essential for opening the gate of the 20S proteasome via an interaction with its C-terminus, thereby allowing substrate entry and access to the site of proteolysis. Thus, the C-termini of the proteasomal ATPase function like a 'key in a lock' to induce gate opening and therefore regulate proteolysis. Unfolding activity requires energy from ATP hydrolysis, whereas ATP binding alone promotes ATPase-20S proteasome association which triggers gate opening, and supports translocation of unfolded substrates.</text>
</comment>
<dbReference type="SUPFAM" id="SSF52540">
    <property type="entry name" value="P-loop containing nucleoside triphosphate hydrolases"/>
    <property type="match status" value="1"/>
</dbReference>
<dbReference type="NCBIfam" id="NF003069">
    <property type="entry name" value="PRK03992.1"/>
    <property type="match status" value="1"/>
</dbReference>
<keyword evidence="5 9" id="KW-0067">ATP-binding</keyword>
<evidence type="ECO:0000256" key="1">
    <source>
        <dbReference type="ARBA" id="ARBA00004496"/>
    </source>
</evidence>
<evidence type="ECO:0000259" key="12">
    <source>
        <dbReference type="SMART" id="SM00382"/>
    </source>
</evidence>
<feature type="domain" description="AAA+ ATPase" evidence="12">
    <location>
        <begin position="172"/>
        <end position="311"/>
    </location>
</feature>
<dbReference type="PANTHER" id="PTHR23073">
    <property type="entry name" value="26S PROTEASOME REGULATORY SUBUNIT"/>
    <property type="match status" value="1"/>
</dbReference>